<evidence type="ECO:0000256" key="5">
    <source>
        <dbReference type="SAM" id="MobiDB-lite"/>
    </source>
</evidence>
<dbReference type="PRINTS" id="PR00930">
    <property type="entry name" value="HIGHMOBLTYIY"/>
</dbReference>
<feature type="region of interest" description="Disordered" evidence="5">
    <location>
        <begin position="58"/>
        <end position="291"/>
    </location>
</feature>
<evidence type="ECO:0000256" key="1">
    <source>
        <dbReference type="ARBA" id="ARBA00004123"/>
    </source>
</evidence>
<gene>
    <name evidence="6" type="ORF">CPB83DRAFT_850061</name>
</gene>
<keyword evidence="7" id="KW-1185">Reference proteome</keyword>
<dbReference type="Pfam" id="PF02178">
    <property type="entry name" value="AT_hook"/>
    <property type="match status" value="2"/>
</dbReference>
<comment type="caution">
    <text evidence="6">The sequence shown here is derived from an EMBL/GenBank/DDBJ whole genome shotgun (WGS) entry which is preliminary data.</text>
</comment>
<dbReference type="InterPro" id="IPR017956">
    <property type="entry name" value="AT_hook_DNA-bd_motif"/>
</dbReference>
<dbReference type="GO" id="GO:0000785">
    <property type="term" value="C:chromatin"/>
    <property type="evidence" value="ECO:0007669"/>
    <property type="project" value="InterPro"/>
</dbReference>
<keyword evidence="2" id="KW-0677">Repeat</keyword>
<dbReference type="EMBL" id="MU157838">
    <property type="protein sequence ID" value="KAF9530657.1"/>
    <property type="molecule type" value="Genomic_DNA"/>
</dbReference>
<dbReference type="Proteomes" id="UP000807306">
    <property type="component" value="Unassembled WGS sequence"/>
</dbReference>
<dbReference type="GO" id="GO:0005634">
    <property type="term" value="C:nucleus"/>
    <property type="evidence" value="ECO:0007669"/>
    <property type="project" value="UniProtKB-SubCell"/>
</dbReference>
<evidence type="ECO:0000313" key="6">
    <source>
        <dbReference type="EMBL" id="KAF9530657.1"/>
    </source>
</evidence>
<protein>
    <submittedName>
        <fullName evidence="6">Uncharacterized protein</fullName>
    </submittedName>
</protein>
<feature type="compositionally biased region" description="Acidic residues" evidence="5">
    <location>
        <begin position="207"/>
        <end position="224"/>
    </location>
</feature>
<reference evidence="6" key="1">
    <citation type="submission" date="2020-11" db="EMBL/GenBank/DDBJ databases">
        <authorList>
            <consortium name="DOE Joint Genome Institute"/>
            <person name="Ahrendt S."/>
            <person name="Riley R."/>
            <person name="Andreopoulos W."/>
            <person name="Labutti K."/>
            <person name="Pangilinan J."/>
            <person name="Ruiz-Duenas F.J."/>
            <person name="Barrasa J.M."/>
            <person name="Sanchez-Garcia M."/>
            <person name="Camarero S."/>
            <person name="Miyauchi S."/>
            <person name="Serrano A."/>
            <person name="Linde D."/>
            <person name="Babiker R."/>
            <person name="Drula E."/>
            <person name="Ayuso-Fernandez I."/>
            <person name="Pacheco R."/>
            <person name="Padilla G."/>
            <person name="Ferreira P."/>
            <person name="Barriuso J."/>
            <person name="Kellner H."/>
            <person name="Castanera R."/>
            <person name="Alfaro M."/>
            <person name="Ramirez L."/>
            <person name="Pisabarro A.G."/>
            <person name="Kuo A."/>
            <person name="Tritt A."/>
            <person name="Lipzen A."/>
            <person name="He G."/>
            <person name="Yan M."/>
            <person name="Ng V."/>
            <person name="Cullen D."/>
            <person name="Martin F."/>
            <person name="Rosso M.-N."/>
            <person name="Henrissat B."/>
            <person name="Hibbett D."/>
            <person name="Martinez A.T."/>
            <person name="Grigoriev I.V."/>
        </authorList>
    </citation>
    <scope>NUCLEOTIDE SEQUENCE</scope>
    <source>
        <strain evidence="6">CBS 506.95</strain>
    </source>
</reference>
<evidence type="ECO:0000313" key="7">
    <source>
        <dbReference type="Proteomes" id="UP000807306"/>
    </source>
</evidence>
<proteinExistence type="predicted"/>
<dbReference type="GO" id="GO:0003677">
    <property type="term" value="F:DNA binding"/>
    <property type="evidence" value="ECO:0007669"/>
    <property type="project" value="UniProtKB-KW"/>
</dbReference>
<keyword evidence="3" id="KW-0238">DNA-binding</keyword>
<feature type="compositionally biased region" description="Basic residues" evidence="5">
    <location>
        <begin position="152"/>
        <end position="176"/>
    </location>
</feature>
<dbReference type="AlphaFoldDB" id="A0A9P6JRD4"/>
<comment type="subcellular location">
    <subcellularLocation>
        <location evidence="1">Nucleus</location>
    </subcellularLocation>
</comment>
<evidence type="ECO:0000256" key="4">
    <source>
        <dbReference type="ARBA" id="ARBA00023242"/>
    </source>
</evidence>
<keyword evidence="4" id="KW-0539">Nucleus</keyword>
<name>A0A9P6JRD4_9AGAR</name>
<sequence>MGSLFPWDILKAECLRLVCFQVTGGRLLQRREEMINFLKEVNEDGLDLALASLEELNSNTPTSPVRKRKVRGDPLEGVETSDDGAKDLFEPEAYNTRYKGTKRVKMTKQVPDETPAQPKRGRGRPRKSAPAALGTQSSKGQPLSVGLPNGNKTKRPRGRPPKHAASRAPKQPRSKVKQVFDGVVLSLRKKSTVTGIRRGASPHSDADAEGEMDVDAVEVWEPDLPEASSPQKSLDGVEESSLGDSNKENQSHLTPPNGHLPSSDDASERPQLNIPHVPVVDAPDELLLRDT</sequence>
<dbReference type="InterPro" id="IPR000116">
    <property type="entry name" value="HMGA"/>
</dbReference>
<dbReference type="OrthoDB" id="3892913at2759"/>
<dbReference type="PROSITE" id="PS00354">
    <property type="entry name" value="HMGI_Y"/>
    <property type="match status" value="1"/>
</dbReference>
<dbReference type="SMART" id="SM00384">
    <property type="entry name" value="AT_hook"/>
    <property type="match status" value="2"/>
</dbReference>
<dbReference type="PRINTS" id="PR00929">
    <property type="entry name" value="ATHOOK"/>
</dbReference>
<dbReference type="GO" id="GO:0006355">
    <property type="term" value="P:regulation of DNA-templated transcription"/>
    <property type="evidence" value="ECO:0007669"/>
    <property type="project" value="InterPro"/>
</dbReference>
<evidence type="ECO:0000256" key="2">
    <source>
        <dbReference type="ARBA" id="ARBA00022737"/>
    </source>
</evidence>
<organism evidence="6 7">
    <name type="scientific">Crepidotus variabilis</name>
    <dbReference type="NCBI Taxonomy" id="179855"/>
    <lineage>
        <taxon>Eukaryota</taxon>
        <taxon>Fungi</taxon>
        <taxon>Dikarya</taxon>
        <taxon>Basidiomycota</taxon>
        <taxon>Agaricomycotina</taxon>
        <taxon>Agaricomycetes</taxon>
        <taxon>Agaricomycetidae</taxon>
        <taxon>Agaricales</taxon>
        <taxon>Agaricineae</taxon>
        <taxon>Crepidotaceae</taxon>
        <taxon>Crepidotus</taxon>
    </lineage>
</organism>
<accession>A0A9P6JRD4</accession>
<dbReference type="InterPro" id="IPR000637">
    <property type="entry name" value="HMGI/Y_DNA-bd_CS"/>
</dbReference>
<evidence type="ECO:0000256" key="3">
    <source>
        <dbReference type="ARBA" id="ARBA00023125"/>
    </source>
</evidence>